<dbReference type="AlphaFoldDB" id="A0AAV7Q551"/>
<organism evidence="1 2">
    <name type="scientific">Pleurodeles waltl</name>
    <name type="common">Iberian ribbed newt</name>
    <dbReference type="NCBI Taxonomy" id="8319"/>
    <lineage>
        <taxon>Eukaryota</taxon>
        <taxon>Metazoa</taxon>
        <taxon>Chordata</taxon>
        <taxon>Craniata</taxon>
        <taxon>Vertebrata</taxon>
        <taxon>Euteleostomi</taxon>
        <taxon>Amphibia</taxon>
        <taxon>Batrachia</taxon>
        <taxon>Caudata</taxon>
        <taxon>Salamandroidea</taxon>
        <taxon>Salamandridae</taxon>
        <taxon>Pleurodelinae</taxon>
        <taxon>Pleurodeles</taxon>
    </lineage>
</organism>
<dbReference type="EMBL" id="JANPWB010000011">
    <property type="protein sequence ID" value="KAJ1133175.1"/>
    <property type="molecule type" value="Genomic_DNA"/>
</dbReference>
<comment type="caution">
    <text evidence="1">The sequence shown here is derived from an EMBL/GenBank/DDBJ whole genome shotgun (WGS) entry which is preliminary data.</text>
</comment>
<evidence type="ECO:0000313" key="2">
    <source>
        <dbReference type="Proteomes" id="UP001066276"/>
    </source>
</evidence>
<accession>A0AAV7Q551</accession>
<name>A0AAV7Q551_PLEWA</name>
<proteinExistence type="predicted"/>
<reference evidence="1" key="1">
    <citation type="journal article" date="2022" name="bioRxiv">
        <title>Sequencing and chromosome-scale assembly of the giantPleurodeles waltlgenome.</title>
        <authorList>
            <person name="Brown T."/>
            <person name="Elewa A."/>
            <person name="Iarovenko S."/>
            <person name="Subramanian E."/>
            <person name="Araus A.J."/>
            <person name="Petzold A."/>
            <person name="Susuki M."/>
            <person name="Suzuki K.-i.T."/>
            <person name="Hayashi T."/>
            <person name="Toyoda A."/>
            <person name="Oliveira C."/>
            <person name="Osipova E."/>
            <person name="Leigh N.D."/>
            <person name="Simon A."/>
            <person name="Yun M.H."/>
        </authorList>
    </citation>
    <scope>NUCLEOTIDE SEQUENCE</scope>
    <source>
        <strain evidence="1">20211129_DDA</strain>
        <tissue evidence="1">Liver</tissue>
    </source>
</reference>
<protein>
    <submittedName>
        <fullName evidence="1">Uncharacterized protein</fullName>
    </submittedName>
</protein>
<sequence>MLAVIWLLKPARTRNSDGLPEEYSYRYARDLSDQLLEVYGEALQAVSLPPSMREAMVVMILKLDRDPKSTAGSVRSVACRTVACCLQSRLRALECSPMKFEGSAKEAGRRDSGSLNF</sequence>
<dbReference type="Proteomes" id="UP001066276">
    <property type="component" value="Chromosome 7"/>
</dbReference>
<gene>
    <name evidence="1" type="ORF">NDU88_011472</name>
</gene>
<keyword evidence="2" id="KW-1185">Reference proteome</keyword>
<evidence type="ECO:0000313" key="1">
    <source>
        <dbReference type="EMBL" id="KAJ1133175.1"/>
    </source>
</evidence>